<dbReference type="GO" id="GO:0000724">
    <property type="term" value="P:double-strand break repair via homologous recombination"/>
    <property type="evidence" value="ECO:0007669"/>
    <property type="project" value="InterPro"/>
</dbReference>
<dbReference type="GO" id="GO:0030915">
    <property type="term" value="C:Smc5-Smc6 complex"/>
    <property type="evidence" value="ECO:0007669"/>
    <property type="project" value="InterPro"/>
</dbReference>
<dbReference type="PROSITE" id="PS51044">
    <property type="entry name" value="ZF_SP_RING"/>
    <property type="match status" value="1"/>
</dbReference>
<dbReference type="InterPro" id="IPR026846">
    <property type="entry name" value="Nse2(Mms21)"/>
</dbReference>
<dbReference type="Gene3D" id="3.30.40.10">
    <property type="entry name" value="Zinc/RING finger domain, C3HC4 (zinc finger)"/>
    <property type="match status" value="1"/>
</dbReference>
<organism evidence="12 13">
    <name type="scientific">Torulaspora globosa</name>
    <dbReference type="NCBI Taxonomy" id="48254"/>
    <lineage>
        <taxon>Eukaryota</taxon>
        <taxon>Fungi</taxon>
        <taxon>Dikarya</taxon>
        <taxon>Ascomycota</taxon>
        <taxon>Saccharomycotina</taxon>
        <taxon>Saccharomycetes</taxon>
        <taxon>Saccharomycetales</taxon>
        <taxon>Saccharomycetaceae</taxon>
        <taxon>Torulaspora</taxon>
    </lineage>
</organism>
<keyword evidence="4" id="KW-0808">Transferase</keyword>
<dbReference type="GO" id="GO:0008270">
    <property type="term" value="F:zinc ion binding"/>
    <property type="evidence" value="ECO:0007669"/>
    <property type="project" value="UniProtKB-KW"/>
</dbReference>
<keyword evidence="13" id="KW-1185">Reference proteome</keyword>
<evidence type="ECO:0000256" key="5">
    <source>
        <dbReference type="ARBA" id="ARBA00022723"/>
    </source>
</evidence>
<evidence type="ECO:0000313" key="13">
    <source>
        <dbReference type="Proteomes" id="UP000515788"/>
    </source>
</evidence>
<proteinExistence type="inferred from homology"/>
<comment type="subcellular location">
    <subcellularLocation>
        <location evidence="1">Nucleus</location>
    </subcellularLocation>
</comment>
<name>A0A7G3ZLW2_9SACH</name>
<dbReference type="Gene3D" id="1.20.120.1010">
    <property type="match status" value="1"/>
</dbReference>
<dbReference type="InterPro" id="IPR013083">
    <property type="entry name" value="Znf_RING/FYVE/PHD"/>
</dbReference>
<evidence type="ECO:0000256" key="6">
    <source>
        <dbReference type="ARBA" id="ARBA00022771"/>
    </source>
</evidence>
<evidence type="ECO:0000256" key="2">
    <source>
        <dbReference type="ARBA" id="ARBA00004718"/>
    </source>
</evidence>
<sequence length="256" mass="29454">MAKLPEALPIHRHARGAFHELSVGDVSRCYRAVAQQLLETYRHTMDDPGEDVDAQMNELIAAYQELASLETSSRSLDARLESAKQKYRESSHNLEPVDLSWWNRYSSKSPDGLPKLSDIFEREEISPGRRSRLTREDKLLDAIAYLWRDPTGMMPDEQNNDEDVHIEGGKIELRCPITCQDFKQPMISKKCNHVFDLEGLQEYFKDHATRDCAQGGCSQKLSMSDFEEDEIMRLRCQIEKVKKKSSTEEQIAMDVI</sequence>
<protein>
    <recommendedName>
        <fullName evidence="11">SP-RING-type domain-containing protein</fullName>
    </recommendedName>
</protein>
<keyword evidence="9" id="KW-0539">Nucleus</keyword>
<dbReference type="InterPro" id="IPR054753">
    <property type="entry name" value="MMS21_N"/>
</dbReference>
<comment type="similarity">
    <text evidence="3">Belongs to the NSE2 family.</text>
</comment>
<dbReference type="OrthoDB" id="756301at2759"/>
<dbReference type="PANTHER" id="PTHR21330">
    <property type="entry name" value="E3 SUMO-PROTEIN LIGASE NSE2"/>
    <property type="match status" value="1"/>
</dbReference>
<keyword evidence="5" id="KW-0479">Metal-binding</keyword>
<dbReference type="PANTHER" id="PTHR21330:SF1">
    <property type="entry name" value="E3 SUMO-PROTEIN LIGASE NSE2"/>
    <property type="match status" value="1"/>
</dbReference>
<dbReference type="GO" id="GO:0016925">
    <property type="term" value="P:protein sumoylation"/>
    <property type="evidence" value="ECO:0007669"/>
    <property type="project" value="UniProtKB-UniPathway"/>
</dbReference>
<dbReference type="AlphaFoldDB" id="A0A7G3ZLW2"/>
<dbReference type="EMBL" id="CP059252">
    <property type="protein sequence ID" value="QLL34498.1"/>
    <property type="molecule type" value="Genomic_DNA"/>
</dbReference>
<dbReference type="Pfam" id="PF22326">
    <property type="entry name" value="MMS21_N"/>
    <property type="match status" value="1"/>
</dbReference>
<gene>
    <name evidence="12" type="ORF">HG536_0G03600</name>
</gene>
<dbReference type="GeneID" id="59327739"/>
<accession>A0A7G3ZLW2</accession>
<evidence type="ECO:0000256" key="7">
    <source>
        <dbReference type="ARBA" id="ARBA00022786"/>
    </source>
</evidence>
<dbReference type="GO" id="GO:0005634">
    <property type="term" value="C:nucleus"/>
    <property type="evidence" value="ECO:0007669"/>
    <property type="project" value="UniProtKB-SubCell"/>
</dbReference>
<evidence type="ECO:0000256" key="1">
    <source>
        <dbReference type="ARBA" id="ARBA00004123"/>
    </source>
</evidence>
<keyword evidence="8" id="KW-0862">Zinc</keyword>
<dbReference type="Proteomes" id="UP000515788">
    <property type="component" value="Chromosome 7"/>
</dbReference>
<evidence type="ECO:0000256" key="8">
    <source>
        <dbReference type="ARBA" id="ARBA00022833"/>
    </source>
</evidence>
<keyword evidence="7" id="KW-0833">Ubl conjugation pathway</keyword>
<keyword evidence="6 10" id="KW-0863">Zinc-finger</keyword>
<reference evidence="12 13" key="1">
    <citation type="submission" date="2020-06" db="EMBL/GenBank/DDBJ databases">
        <title>The yeast mating-type switching endonuclease HO is a domesticated member of an unorthodox homing genetic element family.</title>
        <authorList>
            <person name="Coughlan A.Y."/>
            <person name="Lombardi L."/>
            <person name="Braun-Galleani S."/>
            <person name="Martos A.R."/>
            <person name="Galeote V."/>
            <person name="Bigey F."/>
            <person name="Dequin S."/>
            <person name="Byrne K.P."/>
            <person name="Wolfe K.H."/>
        </authorList>
    </citation>
    <scope>NUCLEOTIDE SEQUENCE [LARGE SCALE GENOMIC DNA]</scope>
    <source>
        <strain evidence="12 13">CBS764</strain>
    </source>
</reference>
<dbReference type="RefSeq" id="XP_037141172.1">
    <property type="nucleotide sequence ID" value="XM_037285276.1"/>
</dbReference>
<dbReference type="GO" id="GO:0061665">
    <property type="term" value="F:SUMO ligase activity"/>
    <property type="evidence" value="ECO:0007669"/>
    <property type="project" value="TreeGrafter"/>
</dbReference>
<comment type="pathway">
    <text evidence="2">Protein modification; protein sumoylation.</text>
</comment>
<evidence type="ECO:0000313" key="12">
    <source>
        <dbReference type="EMBL" id="QLL34498.1"/>
    </source>
</evidence>
<dbReference type="Pfam" id="PF11789">
    <property type="entry name" value="zf-Nse"/>
    <property type="match status" value="1"/>
</dbReference>
<dbReference type="UniPathway" id="UPA00886"/>
<dbReference type="SUPFAM" id="SSF57850">
    <property type="entry name" value="RING/U-box"/>
    <property type="match status" value="1"/>
</dbReference>
<dbReference type="InterPro" id="IPR004181">
    <property type="entry name" value="Znf_MIZ"/>
</dbReference>
<dbReference type="CDD" id="cd16651">
    <property type="entry name" value="SPL-RING_NSE2"/>
    <property type="match status" value="1"/>
</dbReference>
<evidence type="ECO:0000256" key="9">
    <source>
        <dbReference type="ARBA" id="ARBA00023242"/>
    </source>
</evidence>
<dbReference type="KEGG" id="tgb:HG536_0G03600"/>
<feature type="domain" description="SP-RING-type" evidence="11">
    <location>
        <begin position="160"/>
        <end position="247"/>
    </location>
</feature>
<evidence type="ECO:0000256" key="3">
    <source>
        <dbReference type="ARBA" id="ARBA00008212"/>
    </source>
</evidence>
<evidence type="ECO:0000256" key="4">
    <source>
        <dbReference type="ARBA" id="ARBA00022679"/>
    </source>
</evidence>
<evidence type="ECO:0000256" key="10">
    <source>
        <dbReference type="PROSITE-ProRule" id="PRU00452"/>
    </source>
</evidence>
<evidence type="ECO:0000259" key="11">
    <source>
        <dbReference type="PROSITE" id="PS51044"/>
    </source>
</evidence>